<dbReference type="Proteomes" id="UP000654108">
    <property type="component" value="Unassembled WGS sequence"/>
</dbReference>
<evidence type="ECO:0000313" key="2">
    <source>
        <dbReference type="EMBL" id="MBD8065994.1"/>
    </source>
</evidence>
<keyword evidence="1" id="KW-0472">Membrane</keyword>
<feature type="transmembrane region" description="Helical" evidence="1">
    <location>
        <begin position="79"/>
        <end position="95"/>
    </location>
</feature>
<feature type="transmembrane region" description="Helical" evidence="1">
    <location>
        <begin position="52"/>
        <end position="72"/>
    </location>
</feature>
<protein>
    <recommendedName>
        <fullName evidence="4">DUF4386 family protein</fullName>
    </recommendedName>
</protein>
<dbReference type="RefSeq" id="WP_191775253.1">
    <property type="nucleotide sequence ID" value="NZ_JACYFU010000002.1"/>
</dbReference>
<dbReference type="AlphaFoldDB" id="A0A927FWM1"/>
<feature type="transmembrane region" description="Helical" evidence="1">
    <location>
        <begin position="134"/>
        <end position="157"/>
    </location>
</feature>
<evidence type="ECO:0000256" key="1">
    <source>
        <dbReference type="SAM" id="Phobius"/>
    </source>
</evidence>
<name>A0A927FWM1_9HYPH</name>
<proteinExistence type="predicted"/>
<feature type="transmembrane region" description="Helical" evidence="1">
    <location>
        <begin position="169"/>
        <end position="186"/>
    </location>
</feature>
<feature type="transmembrane region" description="Helical" evidence="1">
    <location>
        <begin position="14"/>
        <end position="32"/>
    </location>
</feature>
<comment type="caution">
    <text evidence="2">The sequence shown here is derived from an EMBL/GenBank/DDBJ whole genome shotgun (WGS) entry which is preliminary data.</text>
</comment>
<feature type="transmembrane region" description="Helical" evidence="1">
    <location>
        <begin position="193"/>
        <end position="213"/>
    </location>
</feature>
<keyword evidence="1" id="KW-1133">Transmembrane helix</keyword>
<keyword evidence="1" id="KW-0812">Transmembrane</keyword>
<keyword evidence="3" id="KW-1185">Reference proteome</keyword>
<accession>A0A927FWM1</accession>
<evidence type="ECO:0008006" key="4">
    <source>
        <dbReference type="Google" id="ProtNLM"/>
    </source>
</evidence>
<evidence type="ECO:0000313" key="3">
    <source>
        <dbReference type="Proteomes" id="UP000654108"/>
    </source>
</evidence>
<sequence>MTKTAIRLLTADNLIRATGPFAILAGLIYAGIQPIHPPDFLASVTTPSWTIFMSLKLAMSLFFIIAITGLYVRQVSRSGWVALAGFVLFGLAWWLETGFIFAELFILPPLAAAAPQFVDSFLGIVNQHPGTMDIGAIVPAYGILGVLYLLGGILLGIGTLRASVLPKGPSVLLAVAALATPAAALLPHEFQRYAAIPVGLAFIWLGFALWFPLKVPGAAAGAPSPAAAR</sequence>
<dbReference type="EMBL" id="JACYFU010000002">
    <property type="protein sequence ID" value="MBD8065994.1"/>
    <property type="molecule type" value="Genomic_DNA"/>
</dbReference>
<reference evidence="2" key="1">
    <citation type="submission" date="2020-09" db="EMBL/GenBank/DDBJ databases">
        <title>Genome seq and assembly of Devosia sp.</title>
        <authorList>
            <person name="Chhetri G."/>
        </authorList>
    </citation>
    <scope>NUCLEOTIDE SEQUENCE</scope>
    <source>
        <strain evidence="2">PTR5</strain>
    </source>
</reference>
<gene>
    <name evidence="2" type="ORF">IC608_10960</name>
</gene>
<organism evidence="2 3">
    <name type="scientific">Devosia oryzisoli</name>
    <dbReference type="NCBI Taxonomy" id="2774138"/>
    <lineage>
        <taxon>Bacteria</taxon>
        <taxon>Pseudomonadati</taxon>
        <taxon>Pseudomonadota</taxon>
        <taxon>Alphaproteobacteria</taxon>
        <taxon>Hyphomicrobiales</taxon>
        <taxon>Devosiaceae</taxon>
        <taxon>Devosia</taxon>
    </lineage>
</organism>